<accession>A0AAN9F6F3</accession>
<feature type="compositionally biased region" description="Polar residues" evidence="9">
    <location>
        <begin position="549"/>
        <end position="565"/>
    </location>
</feature>
<feature type="region of interest" description="Disordered" evidence="9">
    <location>
        <begin position="535"/>
        <end position="641"/>
    </location>
</feature>
<dbReference type="InterPro" id="IPR019821">
    <property type="entry name" value="Kinesin_motor_CS"/>
</dbReference>
<evidence type="ECO:0000256" key="2">
    <source>
        <dbReference type="ARBA" id="ARBA00022701"/>
    </source>
</evidence>
<evidence type="ECO:0000256" key="3">
    <source>
        <dbReference type="ARBA" id="ARBA00022741"/>
    </source>
</evidence>
<name>A0AAN9F6F3_CROPI</name>
<dbReference type="PROSITE" id="PS00411">
    <property type="entry name" value="KINESIN_MOTOR_1"/>
    <property type="match status" value="1"/>
</dbReference>
<proteinExistence type="inferred from homology"/>
<dbReference type="InterPro" id="IPR027640">
    <property type="entry name" value="Kinesin-like_fam"/>
</dbReference>
<dbReference type="EMBL" id="JAYWIO010000004">
    <property type="protein sequence ID" value="KAK7269330.1"/>
    <property type="molecule type" value="Genomic_DNA"/>
</dbReference>
<keyword evidence="5" id="KW-0175">Coiled coil</keyword>
<dbReference type="InterPro" id="IPR036961">
    <property type="entry name" value="Kinesin_motor_dom_sf"/>
</dbReference>
<evidence type="ECO:0000256" key="4">
    <source>
        <dbReference type="ARBA" id="ARBA00022840"/>
    </source>
</evidence>
<evidence type="ECO:0000259" key="10">
    <source>
        <dbReference type="PROSITE" id="PS50067"/>
    </source>
</evidence>
<dbReference type="GO" id="GO:0003777">
    <property type="term" value="F:microtubule motor activity"/>
    <property type="evidence" value="ECO:0007669"/>
    <property type="project" value="InterPro"/>
</dbReference>
<reference evidence="11 12" key="1">
    <citation type="submission" date="2024-01" db="EMBL/GenBank/DDBJ databases">
        <title>The genomes of 5 underutilized Papilionoideae crops provide insights into root nodulation and disease resistanc.</title>
        <authorList>
            <person name="Yuan L."/>
        </authorList>
    </citation>
    <scope>NUCLEOTIDE SEQUENCE [LARGE SCALE GENOMIC DNA]</scope>
    <source>
        <strain evidence="11">ZHUSHIDOU_FW_LH</strain>
        <tissue evidence="11">Leaf</tissue>
    </source>
</reference>
<evidence type="ECO:0000256" key="5">
    <source>
        <dbReference type="ARBA" id="ARBA00023054"/>
    </source>
</evidence>
<keyword evidence="2 8" id="KW-0493">Microtubule</keyword>
<gene>
    <name evidence="11" type="ORF">RIF29_22055</name>
</gene>
<dbReference type="GO" id="GO:0005874">
    <property type="term" value="C:microtubule"/>
    <property type="evidence" value="ECO:0007669"/>
    <property type="project" value="UniProtKB-KW"/>
</dbReference>
<evidence type="ECO:0000256" key="7">
    <source>
        <dbReference type="PROSITE-ProRule" id="PRU00283"/>
    </source>
</evidence>
<dbReference type="PANTHER" id="PTHR47972:SF2">
    <property type="entry name" value="KINESIN-LIKE PROTEIN KIN-14S"/>
    <property type="match status" value="1"/>
</dbReference>
<sequence>MNDLTIRTQILPPSLLRCDLHNLNSSIPPSEVLPNQLSENPNCMAQIHENPPDQGHHDTVPVPISKKILDLSTKVQDLKQQHVALFDEVRLATESFPGPDFLKSFQLLGSENALLKKKLVEESSERRRLYNEVIELKGNIRVFCRCRPLNESEIANGSASVVNFESLPDNELQIIGSDSSRKQFKFDHVFRPEDNQEAVFAQTKPIVTSVLDGFNVCIFAYGQTGTGKTFTMEGTREHRGVNYRTLEELFRLTEERNGITKYELCVSMLEVYNEKIRDLLAENSSQPAKKLEIKQAADGTQEVPGLVEAQVNGTEDVWEMLKTGNRVRSVGSTCANELSSRSHCLLRVTVVGESLINGQRTRSHLWLVDLAGSERVGKTEAEGERLKESQFINKSLSALGDVISALASKSAHIPYRNSKLTHILQSSLGGDCKTLMFVQVSPSSADLGETLCSLNFATRVRGIESGPARKQVDLTELFKYKQMAEKAKHDEKETRKLQDNLQNLQLRLAARDYHCRNLQEKVRDLENQIAEERKTRLKQESRSLAAVSAQPSSSKHTEAQKTITNKKPPLNPSKSRPPLRRITNLLPPSSPLKSKRYTSMNGKENTARRRTSITSAESFAKPRSRVSIAVPSRPPASSTTQILQPRRRVSIATFRPETTYDMTTPLRTSASKPSAQMQVLQPRRRVSIATLRPETTYDMTTPLRTLASQPSAPMQVLQTRRRVSLTTLCPDTTSDLKTPLRTSAAYGQQSLLSSRRKGRYSSLFAPLPELRASSVETTPMPIGSSSKFRGSPVQAAESRLARHPTVLALQRKPLVWSPLKLKGLKTNRKSSLLPTRPFTEMQ</sequence>
<dbReference type="Gene3D" id="3.40.850.10">
    <property type="entry name" value="Kinesin motor domain"/>
    <property type="match status" value="1"/>
</dbReference>
<feature type="domain" description="Kinesin motor" evidence="10">
    <location>
        <begin position="139"/>
        <end position="463"/>
    </location>
</feature>
<evidence type="ECO:0000256" key="9">
    <source>
        <dbReference type="SAM" id="MobiDB-lite"/>
    </source>
</evidence>
<dbReference type="GO" id="GO:0005524">
    <property type="term" value="F:ATP binding"/>
    <property type="evidence" value="ECO:0007669"/>
    <property type="project" value="UniProtKB-UniRule"/>
</dbReference>
<keyword evidence="4 7" id="KW-0067">ATP-binding</keyword>
<dbReference type="Pfam" id="PF00225">
    <property type="entry name" value="Kinesin"/>
    <property type="match status" value="1"/>
</dbReference>
<keyword evidence="3 7" id="KW-0547">Nucleotide-binding</keyword>
<organism evidence="11 12">
    <name type="scientific">Crotalaria pallida</name>
    <name type="common">Smooth rattlebox</name>
    <name type="synonym">Crotalaria striata</name>
    <dbReference type="NCBI Taxonomy" id="3830"/>
    <lineage>
        <taxon>Eukaryota</taxon>
        <taxon>Viridiplantae</taxon>
        <taxon>Streptophyta</taxon>
        <taxon>Embryophyta</taxon>
        <taxon>Tracheophyta</taxon>
        <taxon>Spermatophyta</taxon>
        <taxon>Magnoliopsida</taxon>
        <taxon>eudicotyledons</taxon>
        <taxon>Gunneridae</taxon>
        <taxon>Pentapetalae</taxon>
        <taxon>rosids</taxon>
        <taxon>fabids</taxon>
        <taxon>Fabales</taxon>
        <taxon>Fabaceae</taxon>
        <taxon>Papilionoideae</taxon>
        <taxon>50 kb inversion clade</taxon>
        <taxon>genistoids sensu lato</taxon>
        <taxon>core genistoids</taxon>
        <taxon>Crotalarieae</taxon>
        <taxon>Crotalaria</taxon>
    </lineage>
</organism>
<dbReference type="GO" id="GO:0008017">
    <property type="term" value="F:microtubule binding"/>
    <property type="evidence" value="ECO:0007669"/>
    <property type="project" value="InterPro"/>
</dbReference>
<comment type="similarity">
    <text evidence="1">Belongs to the TRAFAC class myosin-kinesin ATPase superfamily. Kinesin family. KIN-14 subfamily.</text>
</comment>
<evidence type="ECO:0000256" key="8">
    <source>
        <dbReference type="RuleBase" id="RU000394"/>
    </source>
</evidence>
<evidence type="ECO:0000256" key="1">
    <source>
        <dbReference type="ARBA" id="ARBA00010899"/>
    </source>
</evidence>
<dbReference type="SUPFAM" id="SSF52540">
    <property type="entry name" value="P-loop containing nucleoside triphosphate hydrolases"/>
    <property type="match status" value="1"/>
</dbReference>
<dbReference type="InterPro" id="IPR001752">
    <property type="entry name" value="Kinesin_motor_dom"/>
</dbReference>
<dbReference type="FunFam" id="3.40.850.10:FF:000061">
    <property type="entry name" value="Kinesin-like protein"/>
    <property type="match status" value="1"/>
</dbReference>
<dbReference type="Proteomes" id="UP001372338">
    <property type="component" value="Unassembled WGS sequence"/>
</dbReference>
<dbReference type="CDD" id="cd01366">
    <property type="entry name" value="KISc_C_terminal"/>
    <property type="match status" value="1"/>
</dbReference>
<dbReference type="PANTHER" id="PTHR47972">
    <property type="entry name" value="KINESIN-LIKE PROTEIN KLP-3"/>
    <property type="match status" value="1"/>
</dbReference>
<comment type="caution">
    <text evidence="11">The sequence shown here is derived from an EMBL/GenBank/DDBJ whole genome shotgun (WGS) entry which is preliminary data.</text>
</comment>
<protein>
    <recommendedName>
        <fullName evidence="8">Kinesin-like protein</fullName>
    </recommendedName>
</protein>
<dbReference type="PRINTS" id="PR00380">
    <property type="entry name" value="KINESINHEAVY"/>
</dbReference>
<dbReference type="InterPro" id="IPR027417">
    <property type="entry name" value="P-loop_NTPase"/>
</dbReference>
<dbReference type="GO" id="GO:0007018">
    <property type="term" value="P:microtubule-based movement"/>
    <property type="evidence" value="ECO:0007669"/>
    <property type="project" value="InterPro"/>
</dbReference>
<keyword evidence="12" id="KW-1185">Reference proteome</keyword>
<evidence type="ECO:0000256" key="6">
    <source>
        <dbReference type="ARBA" id="ARBA00023175"/>
    </source>
</evidence>
<feature type="binding site" evidence="7">
    <location>
        <begin position="222"/>
        <end position="229"/>
    </location>
    <ligand>
        <name>ATP</name>
        <dbReference type="ChEBI" id="CHEBI:30616"/>
    </ligand>
</feature>
<keyword evidence="6 7" id="KW-0505">Motor protein</keyword>
<dbReference type="AlphaFoldDB" id="A0AAN9F6F3"/>
<dbReference type="PROSITE" id="PS50067">
    <property type="entry name" value="KINESIN_MOTOR_2"/>
    <property type="match status" value="1"/>
</dbReference>
<evidence type="ECO:0000313" key="12">
    <source>
        <dbReference type="Proteomes" id="UP001372338"/>
    </source>
</evidence>
<evidence type="ECO:0000313" key="11">
    <source>
        <dbReference type="EMBL" id="KAK7269330.1"/>
    </source>
</evidence>
<dbReference type="SMART" id="SM00129">
    <property type="entry name" value="KISc"/>
    <property type="match status" value="1"/>
</dbReference>